<feature type="non-terminal residue" evidence="1">
    <location>
        <position position="166"/>
    </location>
</feature>
<protein>
    <submittedName>
        <fullName evidence="1">Cilia-and flagella-associated 57</fullName>
    </submittedName>
</protein>
<keyword evidence="1" id="KW-0282">Flagellum</keyword>
<keyword evidence="1" id="KW-0966">Cell projection</keyword>
<proteinExistence type="predicted"/>
<dbReference type="STRING" id="10195.A0A3M7PCM2"/>
<accession>A0A3M7PCM2</accession>
<sequence length="166" mass="20093">ISFGDECLASCADDGSVVFWSISNRFKDSFCELVQLNEEILIDKDEFTKKSKIIESYEDKLKESKIETNFKLRMKELKFNIKKRELKSRFNNQMIDLMDKIETLKIEDKIKMEQFNLDFDEMIAHHMNEYQRLQDLYENKILFEEKKNVQLDFRIENLKQQIELNR</sequence>
<name>A0A3M7PCM2_BRAPC</name>
<evidence type="ECO:0000313" key="1">
    <source>
        <dbReference type="EMBL" id="RMZ96856.1"/>
    </source>
</evidence>
<evidence type="ECO:0000313" key="2">
    <source>
        <dbReference type="Proteomes" id="UP000276133"/>
    </source>
</evidence>
<dbReference type="EMBL" id="REGN01011838">
    <property type="protein sequence ID" value="RMZ96856.1"/>
    <property type="molecule type" value="Genomic_DNA"/>
</dbReference>
<dbReference type="PANTHER" id="PTHR32215:SF0">
    <property type="entry name" value="CILIA- AND FLAGELLA-ASSOCIATED PROTEIN 57"/>
    <property type="match status" value="1"/>
</dbReference>
<dbReference type="PANTHER" id="PTHR32215">
    <property type="entry name" value="CILIA- AND FLAGELLA-ASSOCIATED PROTEIN 57"/>
    <property type="match status" value="1"/>
</dbReference>
<dbReference type="InterPro" id="IPR052993">
    <property type="entry name" value="CFA-57"/>
</dbReference>
<gene>
    <name evidence="1" type="ORF">BpHYR1_039112</name>
</gene>
<dbReference type="AlphaFoldDB" id="A0A3M7PCM2"/>
<comment type="caution">
    <text evidence="1">The sequence shown here is derived from an EMBL/GenBank/DDBJ whole genome shotgun (WGS) entry which is preliminary data.</text>
</comment>
<dbReference type="Proteomes" id="UP000276133">
    <property type="component" value="Unassembled WGS sequence"/>
</dbReference>
<organism evidence="1 2">
    <name type="scientific">Brachionus plicatilis</name>
    <name type="common">Marine rotifer</name>
    <name type="synonym">Brachionus muelleri</name>
    <dbReference type="NCBI Taxonomy" id="10195"/>
    <lineage>
        <taxon>Eukaryota</taxon>
        <taxon>Metazoa</taxon>
        <taxon>Spiralia</taxon>
        <taxon>Gnathifera</taxon>
        <taxon>Rotifera</taxon>
        <taxon>Eurotatoria</taxon>
        <taxon>Monogononta</taxon>
        <taxon>Pseudotrocha</taxon>
        <taxon>Ploima</taxon>
        <taxon>Brachionidae</taxon>
        <taxon>Brachionus</taxon>
    </lineage>
</organism>
<feature type="non-terminal residue" evidence="1">
    <location>
        <position position="1"/>
    </location>
</feature>
<reference evidence="1 2" key="1">
    <citation type="journal article" date="2018" name="Sci. Rep.">
        <title>Genomic signatures of local adaptation to the degree of environmental predictability in rotifers.</title>
        <authorList>
            <person name="Franch-Gras L."/>
            <person name="Hahn C."/>
            <person name="Garcia-Roger E.M."/>
            <person name="Carmona M.J."/>
            <person name="Serra M."/>
            <person name="Gomez A."/>
        </authorList>
    </citation>
    <scope>NUCLEOTIDE SEQUENCE [LARGE SCALE GENOMIC DNA]</scope>
    <source>
        <strain evidence="1">HYR1</strain>
    </source>
</reference>
<keyword evidence="2" id="KW-1185">Reference proteome</keyword>
<keyword evidence="1" id="KW-0969">Cilium</keyword>